<evidence type="ECO:0000256" key="9">
    <source>
        <dbReference type="SAM" id="MobiDB-lite"/>
    </source>
</evidence>
<dbReference type="GO" id="GO:0016787">
    <property type="term" value="F:hydrolase activity"/>
    <property type="evidence" value="ECO:0007669"/>
    <property type="project" value="UniProtKB-KW"/>
</dbReference>
<feature type="compositionally biased region" description="Basic and acidic residues" evidence="9">
    <location>
        <begin position="187"/>
        <end position="200"/>
    </location>
</feature>
<name>A0A1B6BXS7_9HEMI</name>
<dbReference type="Pfam" id="PF00013">
    <property type="entry name" value="KH_1"/>
    <property type="match status" value="1"/>
</dbReference>
<dbReference type="SUPFAM" id="SSF54791">
    <property type="entry name" value="Eukaryotic type KH-domain (KH-domain type I)"/>
    <property type="match status" value="1"/>
</dbReference>
<feature type="region of interest" description="Disordered" evidence="9">
    <location>
        <begin position="1"/>
        <end position="105"/>
    </location>
</feature>
<dbReference type="InterPro" id="IPR011545">
    <property type="entry name" value="DEAD/DEAH_box_helicase_dom"/>
</dbReference>
<dbReference type="GO" id="GO:0031047">
    <property type="term" value="P:regulatory ncRNA-mediated gene silencing"/>
    <property type="evidence" value="ECO:0007669"/>
    <property type="project" value="UniProtKB-ARBA"/>
</dbReference>
<evidence type="ECO:0000259" key="10">
    <source>
        <dbReference type="PROSITE" id="PS51192"/>
    </source>
</evidence>
<dbReference type="FunFam" id="3.40.50.300:FF:000008">
    <property type="entry name" value="ATP-dependent RNA helicase RhlB"/>
    <property type="match status" value="1"/>
</dbReference>
<evidence type="ECO:0000256" key="7">
    <source>
        <dbReference type="PROSITE-ProRule" id="PRU00117"/>
    </source>
</evidence>
<dbReference type="InterPro" id="IPR014001">
    <property type="entry name" value="Helicase_ATP-bd"/>
</dbReference>
<dbReference type="SMART" id="SM00490">
    <property type="entry name" value="HELICc"/>
    <property type="match status" value="1"/>
</dbReference>
<comment type="similarity">
    <text evidence="8">Belongs to the DEAD box helicase family.</text>
</comment>
<dbReference type="PROSITE" id="PS50084">
    <property type="entry name" value="KH_TYPE_1"/>
    <property type="match status" value="1"/>
</dbReference>
<dbReference type="GO" id="GO:0003724">
    <property type="term" value="F:RNA helicase activity"/>
    <property type="evidence" value="ECO:0007669"/>
    <property type="project" value="UniProtKB-EC"/>
</dbReference>
<evidence type="ECO:0000256" key="4">
    <source>
        <dbReference type="ARBA" id="ARBA00022806"/>
    </source>
</evidence>
<evidence type="ECO:0000256" key="8">
    <source>
        <dbReference type="RuleBase" id="RU000492"/>
    </source>
</evidence>
<evidence type="ECO:0000256" key="1">
    <source>
        <dbReference type="ARBA" id="ARBA00012552"/>
    </source>
</evidence>
<dbReference type="SUPFAM" id="SSF52540">
    <property type="entry name" value="P-loop containing nucleoside triphosphate hydrolases"/>
    <property type="match status" value="1"/>
</dbReference>
<dbReference type="SMART" id="SM00322">
    <property type="entry name" value="KH"/>
    <property type="match status" value="1"/>
</dbReference>
<dbReference type="EMBL" id="GEDC01031476">
    <property type="protein sequence ID" value="JAS05822.1"/>
    <property type="molecule type" value="Transcribed_RNA"/>
</dbReference>
<feature type="compositionally biased region" description="Polar residues" evidence="9">
    <location>
        <begin position="1"/>
        <end position="25"/>
    </location>
</feature>
<dbReference type="PROSITE" id="PS51194">
    <property type="entry name" value="HELICASE_CTER"/>
    <property type="match status" value="1"/>
</dbReference>
<keyword evidence="5 8" id="KW-0067">ATP-binding</keyword>
<dbReference type="Pfam" id="PF00270">
    <property type="entry name" value="DEAD"/>
    <property type="match status" value="1"/>
</dbReference>
<dbReference type="CDD" id="cd18787">
    <property type="entry name" value="SF2_C_DEAD"/>
    <property type="match status" value="1"/>
</dbReference>
<feature type="compositionally biased region" description="Basic and acidic residues" evidence="9">
    <location>
        <begin position="669"/>
        <end position="680"/>
    </location>
</feature>
<feature type="compositionally biased region" description="Gly residues" evidence="9">
    <location>
        <begin position="681"/>
        <end position="694"/>
    </location>
</feature>
<gene>
    <name evidence="13" type="ORF">g.29216</name>
    <name evidence="12" type="ORF">g.29217</name>
</gene>
<dbReference type="GO" id="GO:0003723">
    <property type="term" value="F:RNA binding"/>
    <property type="evidence" value="ECO:0007669"/>
    <property type="project" value="UniProtKB-UniRule"/>
</dbReference>
<dbReference type="InterPro" id="IPR004088">
    <property type="entry name" value="KH_dom_type_1"/>
</dbReference>
<dbReference type="InterPro" id="IPR027417">
    <property type="entry name" value="P-loop_NTPase"/>
</dbReference>
<dbReference type="GO" id="GO:0005524">
    <property type="term" value="F:ATP binding"/>
    <property type="evidence" value="ECO:0007669"/>
    <property type="project" value="UniProtKB-KW"/>
</dbReference>
<dbReference type="AlphaFoldDB" id="A0A1B6BXS7"/>
<evidence type="ECO:0000256" key="5">
    <source>
        <dbReference type="ARBA" id="ARBA00022840"/>
    </source>
</evidence>
<keyword evidence="3 8" id="KW-0378">Hydrolase</keyword>
<evidence type="ECO:0000256" key="6">
    <source>
        <dbReference type="ARBA" id="ARBA00047984"/>
    </source>
</evidence>
<protein>
    <recommendedName>
        <fullName evidence="1">RNA helicase</fullName>
        <ecNumber evidence="1">3.6.4.13</ecNumber>
    </recommendedName>
</protein>
<dbReference type="InterPro" id="IPR004087">
    <property type="entry name" value="KH_dom"/>
</dbReference>
<keyword evidence="4 8" id="KW-0347">Helicase</keyword>
<reference evidence="12" key="1">
    <citation type="submission" date="2015-12" db="EMBL/GenBank/DDBJ databases">
        <title>De novo transcriptome assembly of four potential Pierce s Disease insect vectors from Arizona vineyards.</title>
        <authorList>
            <person name="Tassone E.E."/>
        </authorList>
    </citation>
    <scope>NUCLEOTIDE SEQUENCE</scope>
</reference>
<keyword evidence="2 8" id="KW-0547">Nucleotide-binding</keyword>
<feature type="region of interest" description="Disordered" evidence="9">
    <location>
        <begin position="180"/>
        <end position="204"/>
    </location>
</feature>
<evidence type="ECO:0000313" key="13">
    <source>
        <dbReference type="EMBL" id="JAS05822.1"/>
    </source>
</evidence>
<evidence type="ECO:0000256" key="3">
    <source>
        <dbReference type="ARBA" id="ARBA00022801"/>
    </source>
</evidence>
<proteinExistence type="inferred from homology"/>
<evidence type="ECO:0000313" key="12">
    <source>
        <dbReference type="EMBL" id="JAS05820.1"/>
    </source>
</evidence>
<dbReference type="PROSITE" id="PS51192">
    <property type="entry name" value="HELICASE_ATP_BIND_1"/>
    <property type="match status" value="1"/>
</dbReference>
<comment type="catalytic activity">
    <reaction evidence="6">
        <text>ATP + H2O = ADP + phosphate + H(+)</text>
        <dbReference type="Rhea" id="RHEA:13065"/>
        <dbReference type="ChEBI" id="CHEBI:15377"/>
        <dbReference type="ChEBI" id="CHEBI:15378"/>
        <dbReference type="ChEBI" id="CHEBI:30616"/>
        <dbReference type="ChEBI" id="CHEBI:43474"/>
        <dbReference type="ChEBI" id="CHEBI:456216"/>
        <dbReference type="EC" id="3.6.4.13"/>
    </reaction>
</comment>
<feature type="compositionally biased region" description="Basic and acidic residues" evidence="9">
    <location>
        <begin position="79"/>
        <end position="95"/>
    </location>
</feature>
<dbReference type="PROSITE" id="PS00039">
    <property type="entry name" value="DEAD_ATP_HELICASE"/>
    <property type="match status" value="1"/>
</dbReference>
<feature type="region of interest" description="Disordered" evidence="9">
    <location>
        <begin position="669"/>
        <end position="694"/>
    </location>
</feature>
<dbReference type="InterPro" id="IPR036612">
    <property type="entry name" value="KH_dom_type_1_sf"/>
</dbReference>
<dbReference type="SMART" id="SM00487">
    <property type="entry name" value="DEXDc"/>
    <property type="match status" value="1"/>
</dbReference>
<dbReference type="FunFam" id="3.40.50.300:FF:000079">
    <property type="entry name" value="probable ATP-dependent RNA helicase DDX17"/>
    <property type="match status" value="1"/>
</dbReference>
<feature type="domain" description="Helicase C-terminal" evidence="11">
    <location>
        <begin position="517"/>
        <end position="662"/>
    </location>
</feature>
<dbReference type="InterPro" id="IPR001650">
    <property type="entry name" value="Helicase_C-like"/>
</dbReference>
<dbReference type="CDD" id="cd00105">
    <property type="entry name" value="KH-I"/>
    <property type="match status" value="1"/>
</dbReference>
<sequence length="694" mass="77966">MSDGWNSDSETQQQTRTFSNSNYGGSSRARGFKPRGFKGNMSNRGRRDNQNQGDGDHRDRGGQRRDYGGNRGGQQRNYTGDRDHGDRGGQRRDYAEAGNRSNEVTVMTVDSTSVGKIIGKGGSKIKQLQEDSGAYIKVNQQESYSEQTNITLRGSPESQNKAKSLIEELISSDQRGNRYFNSGVGGYDKEQSSNDNDKKASLSWQNEVPKEIDWDEVNRIYEEAQQKKFASLPELKKNFYDEVDEVACMSPEEVEQIRLSSNNIMVNYVLGETSEKIPNPVTNFEQAFHQYPEILDEIYKNQFTNPTPIQSQAWPILLSGRDMIGIAQTGTGKTLAFLLPALIHIDGQITPRSERGGPNVLILAPTRELAQQIEKEANKYQYKGIRSVCLYGGGNRQDQVNLIKKGVEIVIATPGRMNDLVQANVFDMKSVTYLVLDEADRMLDMGFEIQIRKSLLDIRPDRQSVMTSATWPSGVRRLAEKYMKNPIQVVVGSLDLAATHSVSQCIEIVDEEEKEHKVKEFVYNMAPDDKVIIFVSKKARADDLTSELSLAGILCDCFHGDRDQYDRERALDDLKTGEIKVLIATDVAARGLDICDITHIISYDFPKNMEEYVHRVGRTGRAGKTGESISYFTRNDWGNAKELIGILAEAHQEIPDELYKMAERFDAMKERKAQEKEGRGGGRGGRGGGRSPRW</sequence>
<dbReference type="Gene3D" id="3.40.50.300">
    <property type="entry name" value="P-loop containing nucleotide triphosphate hydrolases"/>
    <property type="match status" value="2"/>
</dbReference>
<dbReference type="Gene3D" id="3.30.1370.10">
    <property type="entry name" value="K Homology domain, type 1"/>
    <property type="match status" value="1"/>
</dbReference>
<feature type="domain" description="Helicase ATP-binding" evidence="10">
    <location>
        <begin position="314"/>
        <end position="489"/>
    </location>
</feature>
<keyword evidence="7" id="KW-0694">RNA-binding</keyword>
<dbReference type="Pfam" id="PF00271">
    <property type="entry name" value="Helicase_C"/>
    <property type="match status" value="1"/>
</dbReference>
<dbReference type="InterPro" id="IPR000629">
    <property type="entry name" value="RNA-helicase_DEAD-box_CS"/>
</dbReference>
<evidence type="ECO:0000256" key="2">
    <source>
        <dbReference type="ARBA" id="ARBA00022741"/>
    </source>
</evidence>
<accession>A0A1B6BXS7</accession>
<dbReference type="EMBL" id="GEDC01031478">
    <property type="protein sequence ID" value="JAS05820.1"/>
    <property type="molecule type" value="Transcribed_RNA"/>
</dbReference>
<dbReference type="EC" id="3.6.4.13" evidence="1"/>
<organism evidence="12">
    <name type="scientific">Clastoptera arizonana</name>
    <name type="common">Arizona spittle bug</name>
    <dbReference type="NCBI Taxonomy" id="38151"/>
    <lineage>
        <taxon>Eukaryota</taxon>
        <taxon>Metazoa</taxon>
        <taxon>Ecdysozoa</taxon>
        <taxon>Arthropoda</taxon>
        <taxon>Hexapoda</taxon>
        <taxon>Insecta</taxon>
        <taxon>Pterygota</taxon>
        <taxon>Neoptera</taxon>
        <taxon>Paraneoptera</taxon>
        <taxon>Hemiptera</taxon>
        <taxon>Auchenorrhyncha</taxon>
        <taxon>Cercopoidea</taxon>
        <taxon>Clastopteridae</taxon>
        <taxon>Clastoptera</taxon>
    </lineage>
</organism>
<dbReference type="PANTHER" id="PTHR47958">
    <property type="entry name" value="ATP-DEPENDENT RNA HELICASE DBP3"/>
    <property type="match status" value="1"/>
</dbReference>
<feature type="compositionally biased region" description="Basic and acidic residues" evidence="9">
    <location>
        <begin position="45"/>
        <end position="68"/>
    </location>
</feature>
<evidence type="ECO:0000259" key="11">
    <source>
        <dbReference type="PROSITE" id="PS51194"/>
    </source>
</evidence>